<accession>A0ABS4KNK0</accession>
<keyword evidence="2" id="KW-0820">tRNA-binding</keyword>
<keyword evidence="1 2" id="KW-0819">tRNA processing</keyword>
<dbReference type="NCBIfam" id="NF010191">
    <property type="entry name" value="PRK13670.1"/>
    <property type="match status" value="1"/>
</dbReference>
<keyword evidence="2" id="KW-0067">ATP-binding</keyword>
<dbReference type="PANTHER" id="PTHR37825:SF1">
    <property type="entry name" value="TRNA(MET) CYTIDINE ACETATE LIGASE"/>
    <property type="match status" value="1"/>
</dbReference>
<comment type="subcellular location">
    <subcellularLocation>
        <location evidence="2">Cytoplasm</location>
    </subcellularLocation>
</comment>
<reference evidence="3 4" key="1">
    <citation type="submission" date="2021-03" db="EMBL/GenBank/DDBJ databases">
        <title>Genomic Encyclopedia of Type Strains, Phase IV (KMG-IV): sequencing the most valuable type-strain genomes for metagenomic binning, comparative biology and taxonomic classification.</title>
        <authorList>
            <person name="Goeker M."/>
        </authorList>
    </citation>
    <scope>NUCLEOTIDE SEQUENCE [LARGE SCALE GENOMIC DNA]</scope>
    <source>
        <strain evidence="3 4">DSM 28783</strain>
    </source>
</reference>
<keyword evidence="2" id="KW-0694">RNA-binding</keyword>
<dbReference type="InterPro" id="IPR008513">
    <property type="entry name" value="tRNA(Met)_cyd_acetate_ligase"/>
</dbReference>
<comment type="caution">
    <text evidence="3">The sequence shown here is derived from an EMBL/GenBank/DDBJ whole genome shotgun (WGS) entry which is preliminary data.</text>
</comment>
<keyword evidence="2" id="KW-0963">Cytoplasm</keyword>
<comment type="caution">
    <text evidence="2">Lacks conserved residue(s) required for the propagation of feature annotation.</text>
</comment>
<proteinExistence type="inferred from homology"/>
<keyword evidence="2" id="KW-0547">Nucleotide-binding</keyword>
<dbReference type="EC" id="6.3.4.-" evidence="2"/>
<dbReference type="EMBL" id="JAGGLM010000001">
    <property type="protein sequence ID" value="MBP2031623.1"/>
    <property type="molecule type" value="Genomic_DNA"/>
</dbReference>
<gene>
    <name evidence="2" type="primary">tmcAL</name>
    <name evidence="3" type="ORF">J2Z42_000288</name>
</gene>
<keyword evidence="2" id="KW-0436">Ligase</keyword>
<evidence type="ECO:0000256" key="2">
    <source>
        <dbReference type="HAMAP-Rule" id="MF_01539"/>
    </source>
</evidence>
<dbReference type="RefSeq" id="WP_209700572.1">
    <property type="nucleotide sequence ID" value="NZ_JAGGLM010000001.1"/>
</dbReference>
<dbReference type="PANTHER" id="PTHR37825">
    <property type="entry name" value="TRNA(MET) CYTIDINE ACETATE LIGASE"/>
    <property type="match status" value="1"/>
</dbReference>
<evidence type="ECO:0000313" key="4">
    <source>
        <dbReference type="Proteomes" id="UP001519307"/>
    </source>
</evidence>
<protein>
    <recommendedName>
        <fullName evidence="2">tRNA(Met) cytidine acetate ligase</fullName>
        <ecNumber evidence="2">6.3.4.-</ecNumber>
    </recommendedName>
</protein>
<name>A0ABS4KNK0_9CLOT</name>
<comment type="similarity">
    <text evidence="2">Belongs to the TmcAL family.</text>
</comment>
<comment type="function">
    <text evidence="2">Catalyzes the formation of N(4)-acetylcytidine (ac(4)C) at the wobble position of elongator tRNA(Met), using acetate and ATP as substrates. First activates an acetate ion to form acetyladenylate (Ac-AMP) and then transfers the acetyl group to tRNA to form ac(4)C34.</text>
</comment>
<comment type="catalytic activity">
    <reaction evidence="2">
        <text>cytidine(34) in elongator tRNA(Met) + acetate + ATP = N(4)-acetylcytidine(34) in elongator tRNA(Met) + AMP + diphosphate</text>
        <dbReference type="Rhea" id="RHEA:58144"/>
        <dbReference type="Rhea" id="RHEA-COMP:10693"/>
        <dbReference type="Rhea" id="RHEA-COMP:10694"/>
        <dbReference type="ChEBI" id="CHEBI:30089"/>
        <dbReference type="ChEBI" id="CHEBI:30616"/>
        <dbReference type="ChEBI" id="CHEBI:33019"/>
        <dbReference type="ChEBI" id="CHEBI:74900"/>
        <dbReference type="ChEBI" id="CHEBI:82748"/>
        <dbReference type="ChEBI" id="CHEBI:456215"/>
    </reaction>
</comment>
<dbReference type="InterPro" id="IPR014729">
    <property type="entry name" value="Rossmann-like_a/b/a_fold"/>
</dbReference>
<dbReference type="HAMAP" id="MF_01539">
    <property type="entry name" value="TmcAL"/>
    <property type="match status" value="1"/>
</dbReference>
<feature type="binding site" evidence="2">
    <location>
        <position position="174"/>
    </location>
    <ligand>
        <name>ATP</name>
        <dbReference type="ChEBI" id="CHEBI:30616"/>
    </ligand>
</feature>
<feature type="binding site" evidence="2">
    <location>
        <begin position="7"/>
        <end position="20"/>
    </location>
    <ligand>
        <name>ATP</name>
        <dbReference type="ChEBI" id="CHEBI:30616"/>
    </ligand>
</feature>
<dbReference type="Proteomes" id="UP001519307">
    <property type="component" value="Unassembled WGS sequence"/>
</dbReference>
<dbReference type="SUPFAM" id="SSF52374">
    <property type="entry name" value="Nucleotidylyl transferase"/>
    <property type="match status" value="1"/>
</dbReference>
<evidence type="ECO:0000256" key="1">
    <source>
        <dbReference type="ARBA" id="ARBA00022694"/>
    </source>
</evidence>
<sequence length="420" mass="48370">MNITAIIVEYNPFHNGHIYHIKNTRRITNCQAVIAIMSGNFVQRGIPSLIDKWNKTKIALLNGVDLVLELPVVYSVSSAEFFSHGAISLMNNLKVVNNICFGSECDNIDLLSSISNILYLEPQEFKNYLKMELLKGVSYAEARSNSIINFFNHNKNMNLKISSEELKTLISSSNNILAIEYLKTLKKLKSSIKPFSIKRQGENYNSIKIRNNFSSASGIRHFLKSSEDIHKLKESIPDETYNIINEFKNCNYNFSPEDLMVPYLKYKYFFNRESMLSLPDISEGIENRIYRAIENNNTYDSIVKASKTKRYAYSRISRILCQFFLGFENWNTSRLRNEHCPYARVLGFNKTGIKVLKEIKDNSSIPVYTKLPKKSDDIDDILDMDIASTRAYSLLNKSIGFNFDYIKSPIILQENSFKNI</sequence>
<keyword evidence="4" id="KW-1185">Reference proteome</keyword>
<dbReference type="Pfam" id="PF05636">
    <property type="entry name" value="HIGH_NTase1"/>
    <property type="match status" value="1"/>
</dbReference>
<feature type="binding site" evidence="2">
    <location>
        <position position="102"/>
    </location>
    <ligand>
        <name>ATP</name>
        <dbReference type="ChEBI" id="CHEBI:30616"/>
    </ligand>
</feature>
<dbReference type="Gene3D" id="3.40.50.620">
    <property type="entry name" value="HUPs"/>
    <property type="match status" value="1"/>
</dbReference>
<feature type="binding site" evidence="2">
    <location>
        <position position="199"/>
    </location>
    <ligand>
        <name>ATP</name>
        <dbReference type="ChEBI" id="CHEBI:30616"/>
    </ligand>
</feature>
<organism evidence="3 4">
    <name type="scientific">Clostridium algifaecis</name>
    <dbReference type="NCBI Taxonomy" id="1472040"/>
    <lineage>
        <taxon>Bacteria</taxon>
        <taxon>Bacillati</taxon>
        <taxon>Bacillota</taxon>
        <taxon>Clostridia</taxon>
        <taxon>Eubacteriales</taxon>
        <taxon>Clostridiaceae</taxon>
        <taxon>Clostridium</taxon>
    </lineage>
</organism>
<evidence type="ECO:0000313" key="3">
    <source>
        <dbReference type="EMBL" id="MBP2031623.1"/>
    </source>
</evidence>